<sequence length="212" mass="24002">MCTCVYENGIMIEYYGLVGFFFTVICALIAGSIYNREAFVSPLPPIENFWYGSYRVDKLITIIIAEAIGGYAAFRIARALWYYSSGFFQEHYALYDNLSCELIYHVPFWAAVLFEIFGCFLLRLAVPRIPQDYQFYLEPVFVSGVITFALGFIGVAGLNPVVTSSALQGCEGLGLEWFIFIYWVCPVIGWMLAAHLEHKSTPKIGEGVKKRQ</sequence>
<feature type="transmembrane region" description="Helical" evidence="5">
    <location>
        <begin position="59"/>
        <end position="82"/>
    </location>
</feature>
<dbReference type="Proteomes" id="UP000887540">
    <property type="component" value="Unplaced"/>
</dbReference>
<dbReference type="AlphaFoldDB" id="A0A914BWS6"/>
<evidence type="ECO:0000256" key="5">
    <source>
        <dbReference type="SAM" id="Phobius"/>
    </source>
</evidence>
<evidence type="ECO:0000256" key="3">
    <source>
        <dbReference type="ARBA" id="ARBA00022989"/>
    </source>
</evidence>
<feature type="transmembrane region" description="Helical" evidence="5">
    <location>
        <begin position="136"/>
        <end position="157"/>
    </location>
</feature>
<evidence type="ECO:0000256" key="2">
    <source>
        <dbReference type="ARBA" id="ARBA00022692"/>
    </source>
</evidence>
<organism evidence="6 7">
    <name type="scientific">Acrobeloides nanus</name>
    <dbReference type="NCBI Taxonomy" id="290746"/>
    <lineage>
        <taxon>Eukaryota</taxon>
        <taxon>Metazoa</taxon>
        <taxon>Ecdysozoa</taxon>
        <taxon>Nematoda</taxon>
        <taxon>Chromadorea</taxon>
        <taxon>Rhabditida</taxon>
        <taxon>Tylenchina</taxon>
        <taxon>Cephalobomorpha</taxon>
        <taxon>Cephaloboidea</taxon>
        <taxon>Cephalobidae</taxon>
        <taxon>Acrobeloides</taxon>
    </lineage>
</organism>
<keyword evidence="2 5" id="KW-0812">Transmembrane</keyword>
<feature type="transmembrane region" description="Helical" evidence="5">
    <location>
        <begin position="102"/>
        <end position="124"/>
    </location>
</feature>
<dbReference type="InterPro" id="IPR023271">
    <property type="entry name" value="Aquaporin-like"/>
</dbReference>
<dbReference type="GO" id="GO:0016020">
    <property type="term" value="C:membrane"/>
    <property type="evidence" value="ECO:0007669"/>
    <property type="project" value="UniProtKB-SubCell"/>
</dbReference>
<accession>A0A914BWS6</accession>
<dbReference type="PANTHER" id="PTHR21191">
    <property type="entry name" value="AQUAPORIN"/>
    <property type="match status" value="1"/>
</dbReference>
<dbReference type="InterPro" id="IPR051883">
    <property type="entry name" value="AQP11/12_channel"/>
</dbReference>
<name>A0A914BWS6_9BILA</name>
<feature type="transmembrane region" description="Helical" evidence="5">
    <location>
        <begin position="177"/>
        <end position="196"/>
    </location>
</feature>
<evidence type="ECO:0000256" key="1">
    <source>
        <dbReference type="ARBA" id="ARBA00004141"/>
    </source>
</evidence>
<feature type="transmembrane region" description="Helical" evidence="5">
    <location>
        <begin position="14"/>
        <end position="34"/>
    </location>
</feature>
<dbReference type="Gene3D" id="1.20.1080.10">
    <property type="entry name" value="Glycerol uptake facilitator protein"/>
    <property type="match status" value="1"/>
</dbReference>
<dbReference type="PANTHER" id="PTHR21191:SF16">
    <property type="entry name" value="AQUAPORIN"/>
    <property type="match status" value="1"/>
</dbReference>
<keyword evidence="4 5" id="KW-0472">Membrane</keyword>
<protein>
    <submittedName>
        <fullName evidence="7">Aquaporin</fullName>
    </submittedName>
</protein>
<evidence type="ECO:0000313" key="6">
    <source>
        <dbReference type="Proteomes" id="UP000887540"/>
    </source>
</evidence>
<dbReference type="WBParaSite" id="ACRNAN_Path_1180.g4572.t1">
    <property type="protein sequence ID" value="ACRNAN_Path_1180.g4572.t1"/>
    <property type="gene ID" value="ACRNAN_Path_1180.g4572"/>
</dbReference>
<evidence type="ECO:0000256" key="4">
    <source>
        <dbReference type="ARBA" id="ARBA00023136"/>
    </source>
</evidence>
<dbReference type="SUPFAM" id="SSF81338">
    <property type="entry name" value="Aquaporin-like"/>
    <property type="match status" value="1"/>
</dbReference>
<evidence type="ECO:0000313" key="7">
    <source>
        <dbReference type="WBParaSite" id="ACRNAN_Path_1180.g4572.t1"/>
    </source>
</evidence>
<keyword evidence="6" id="KW-1185">Reference proteome</keyword>
<keyword evidence="3 5" id="KW-1133">Transmembrane helix</keyword>
<dbReference type="GO" id="GO:0015267">
    <property type="term" value="F:channel activity"/>
    <property type="evidence" value="ECO:0007669"/>
    <property type="project" value="TreeGrafter"/>
</dbReference>
<dbReference type="GO" id="GO:0005737">
    <property type="term" value="C:cytoplasm"/>
    <property type="evidence" value="ECO:0007669"/>
    <property type="project" value="TreeGrafter"/>
</dbReference>
<comment type="subcellular location">
    <subcellularLocation>
        <location evidence="1">Membrane</location>
        <topology evidence="1">Multi-pass membrane protein</topology>
    </subcellularLocation>
</comment>
<proteinExistence type="predicted"/>
<reference evidence="7" key="1">
    <citation type="submission" date="2022-11" db="UniProtKB">
        <authorList>
            <consortium name="WormBaseParasite"/>
        </authorList>
    </citation>
    <scope>IDENTIFICATION</scope>
</reference>